<dbReference type="EMBL" id="CAUEEQ010058422">
    <property type="protein sequence ID" value="CAJ0963768.1"/>
    <property type="molecule type" value="Genomic_DNA"/>
</dbReference>
<keyword evidence="2" id="KW-1185">Reference proteome</keyword>
<dbReference type="Gene3D" id="3.80.10.10">
    <property type="entry name" value="Ribonuclease Inhibitor"/>
    <property type="match status" value="1"/>
</dbReference>
<dbReference type="InterPro" id="IPR001611">
    <property type="entry name" value="Leu-rich_rpt"/>
</dbReference>
<dbReference type="PANTHER" id="PTHR24112">
    <property type="entry name" value="LEUCINE-RICH REPEAT, ISOFORM F-RELATED"/>
    <property type="match status" value="1"/>
</dbReference>
<evidence type="ECO:0000313" key="2">
    <source>
        <dbReference type="Proteomes" id="UP001176940"/>
    </source>
</evidence>
<name>A0ABN9MB61_9NEOB</name>
<protein>
    <submittedName>
        <fullName evidence="1">Uncharacterized protein</fullName>
    </submittedName>
</protein>
<dbReference type="InterPro" id="IPR032675">
    <property type="entry name" value="LRR_dom_sf"/>
</dbReference>
<gene>
    <name evidence="1" type="ORF">RIMI_LOCUS18820964</name>
</gene>
<dbReference type="SUPFAM" id="SSF52047">
    <property type="entry name" value="RNI-like"/>
    <property type="match status" value="1"/>
</dbReference>
<dbReference type="InterPro" id="IPR051279">
    <property type="entry name" value="PP1-Reg/Actin-Interact_Protein"/>
</dbReference>
<dbReference type="PANTHER" id="PTHR24112:SF39">
    <property type="entry name" value="F-ACTIN-UNCAPPING PROTEIN LRRC16A"/>
    <property type="match status" value="1"/>
</dbReference>
<organism evidence="1 2">
    <name type="scientific">Ranitomeya imitator</name>
    <name type="common">mimic poison frog</name>
    <dbReference type="NCBI Taxonomy" id="111125"/>
    <lineage>
        <taxon>Eukaryota</taxon>
        <taxon>Metazoa</taxon>
        <taxon>Chordata</taxon>
        <taxon>Craniata</taxon>
        <taxon>Vertebrata</taxon>
        <taxon>Euteleostomi</taxon>
        <taxon>Amphibia</taxon>
        <taxon>Batrachia</taxon>
        <taxon>Anura</taxon>
        <taxon>Neobatrachia</taxon>
        <taxon>Hyloidea</taxon>
        <taxon>Dendrobatidae</taxon>
        <taxon>Dendrobatinae</taxon>
        <taxon>Ranitomeya</taxon>
    </lineage>
</organism>
<accession>A0ABN9MB61</accession>
<proteinExistence type="predicted"/>
<dbReference type="Proteomes" id="UP001176940">
    <property type="component" value="Unassembled WGS sequence"/>
</dbReference>
<comment type="caution">
    <text evidence="1">The sequence shown here is derived from an EMBL/GenBank/DDBJ whole genome shotgun (WGS) entry which is preliminary data.</text>
</comment>
<reference evidence="1" key="1">
    <citation type="submission" date="2023-07" db="EMBL/GenBank/DDBJ databases">
        <authorList>
            <person name="Stuckert A."/>
        </authorList>
    </citation>
    <scope>NUCLEOTIDE SEQUENCE</scope>
</reference>
<dbReference type="Pfam" id="PF13516">
    <property type="entry name" value="LRR_6"/>
    <property type="match status" value="2"/>
</dbReference>
<dbReference type="SMART" id="SM00368">
    <property type="entry name" value="LRR_RI"/>
    <property type="match status" value="3"/>
</dbReference>
<evidence type="ECO:0000313" key="1">
    <source>
        <dbReference type="EMBL" id="CAJ0963768.1"/>
    </source>
</evidence>
<sequence length="277" mass="30591">MELPSSPIPPEIYKIYFFSNTYSGLKDLIPIVAALEYNLWFTKLSSKDLKLSTDVCDQILRVVSRSSRLEELVLENAGLRIDFAQKLSSALASNPNSGLHTINLANNPLEDRGVSFLSTQFAKLPRGLIHLNLSKTSISPKGVNSLSQSLSAMQLIATTLTHLDLSGNILRGDELSYLYTFLAQPNAIKYLDLSNTECSADAVCGALMRGCLRHLSTLNLSRTFFPHRKGKEVPPSFKQFFSSSLALSHINFSGTKLSPEPLNVTVNILRKGEKEMI</sequence>